<comment type="caution">
    <text evidence="2">The sequence shown here is derived from an EMBL/GenBank/DDBJ whole genome shotgun (WGS) entry which is preliminary data.</text>
</comment>
<evidence type="ECO:0000313" key="3">
    <source>
        <dbReference type="Proteomes" id="UP001155587"/>
    </source>
</evidence>
<reference evidence="2" key="1">
    <citation type="submission" date="2022-02" db="EMBL/GenBank/DDBJ databases">
        <title>Vibrio sp. nov, a new bacterium isolated from seawater.</title>
        <authorList>
            <person name="Yuan Y."/>
        </authorList>
    </citation>
    <scope>NUCLEOTIDE SEQUENCE</scope>
    <source>
        <strain evidence="2">ZSDZ65</strain>
    </source>
</reference>
<feature type="region of interest" description="Disordered" evidence="1">
    <location>
        <begin position="1"/>
        <end position="35"/>
    </location>
</feature>
<accession>A0A9X3CP41</accession>
<evidence type="ECO:0000256" key="1">
    <source>
        <dbReference type="SAM" id="MobiDB-lite"/>
    </source>
</evidence>
<keyword evidence="3" id="KW-1185">Reference proteome</keyword>
<dbReference type="Proteomes" id="UP001155587">
    <property type="component" value="Unassembled WGS sequence"/>
</dbReference>
<dbReference type="EMBL" id="JAKRRY010000013">
    <property type="protein sequence ID" value="MCW8346629.1"/>
    <property type="molecule type" value="Genomic_DNA"/>
</dbReference>
<dbReference type="RefSeq" id="WP_265675176.1">
    <property type="nucleotide sequence ID" value="NZ_JAKRRY010000013.1"/>
</dbReference>
<protein>
    <submittedName>
        <fullName evidence="2">Flagellin</fullName>
    </submittedName>
</protein>
<organism evidence="2 3">
    <name type="scientific">Vibrio qingdaonensis</name>
    <dbReference type="NCBI Taxonomy" id="2829491"/>
    <lineage>
        <taxon>Bacteria</taxon>
        <taxon>Pseudomonadati</taxon>
        <taxon>Pseudomonadota</taxon>
        <taxon>Gammaproteobacteria</taxon>
        <taxon>Vibrionales</taxon>
        <taxon>Vibrionaceae</taxon>
        <taxon>Vibrio</taxon>
    </lineage>
</organism>
<proteinExistence type="predicted"/>
<feature type="region of interest" description="Disordered" evidence="1">
    <location>
        <begin position="289"/>
        <end position="312"/>
    </location>
</feature>
<dbReference type="Gene3D" id="1.20.1330.10">
    <property type="entry name" value="f41 fragment of flagellin, N-terminal domain"/>
    <property type="match status" value="1"/>
</dbReference>
<keyword evidence="2" id="KW-0966">Cell projection</keyword>
<evidence type="ECO:0000313" key="2">
    <source>
        <dbReference type="EMBL" id="MCW8346629.1"/>
    </source>
</evidence>
<keyword evidence="2" id="KW-0969">Cilium</keyword>
<name>A0A9X3CP41_9VIBR</name>
<gene>
    <name evidence="2" type="ORF">MD535_11535</name>
</gene>
<dbReference type="AlphaFoldDB" id="A0A9X3CP41"/>
<feature type="compositionally biased region" description="Low complexity" evidence="1">
    <location>
        <begin position="24"/>
        <end position="35"/>
    </location>
</feature>
<sequence>MAVSTVEVRPHSIKLSGQETTNIAPSQASEPSSSLSKRYLTPQANMTPTSYSLSGILLTQGQQQATSVQIADKALQSVGKELTQIKRTLTQALNQGVSPALTNVLSRSKHNIESALDQARFDDKRVVDNELKLKLNSADVRHFSIPGLNVNRMSERGEQVRLDFPGHGTVIMQFDGQSQAQGDRTVKQLDRNLIPMGMRASLAHDGNIVFQAQESAYLAMQQQVNVTGQGHRFPAGQANTFTVKAEPDGIAELRFDLGSREGIKQSIAAVNQHLQQAQSSLRESKHFQSQLNSQMSRLQSQSNLPSANQVSGSLAQFSQQSHDFTSTFQALNAQANVRRHTVVALLK</sequence>
<keyword evidence="2" id="KW-0282">Flagellum</keyword>